<feature type="domain" description="F-box" evidence="2">
    <location>
        <begin position="173"/>
        <end position="210"/>
    </location>
</feature>
<dbReference type="InterPro" id="IPR052283">
    <property type="entry name" value="GenomicStab_NeuMorph_Reg"/>
</dbReference>
<feature type="region of interest" description="Disordered" evidence="1">
    <location>
        <begin position="79"/>
        <end position="101"/>
    </location>
</feature>
<sequence length="325" mass="36621">MVTVTYPVFVCRASGRIKSVSQGSGGYDSDSVEMHPVEDCPEAQYYHMQCRMGEGGYERSPGCGSRNWGLRKQAIQNWQRRPYRNSTEGEEGDVSDVGSRTTESEVEMWEQERRAVAEVQQSAVPYPHHSRAAYRPNTGRTEVVYSKPYRHEKSPSKTNEVISPEILKMRAALFCIFTYLDTKTLLRTAEVCRNWRFVARHPAVWTRVLLENARISSKVHCQCSVIVLYSVIKVKACGTEGLEALLKATGSNLLILKISHCPNLLTDRSLWLASCYCRALQAVTYSQQPARFSNRCLQTIGRCWPHLRALGVGGAGCNTLEKYIA</sequence>
<dbReference type="PANTHER" id="PTHR15739:SF4">
    <property type="entry name" value="F-BOX ONLY PROTEIN 41"/>
    <property type="match status" value="1"/>
</dbReference>
<comment type="caution">
    <text evidence="3">The sequence shown here is derived from an EMBL/GenBank/DDBJ whole genome shotgun (WGS) entry which is preliminary data.</text>
</comment>
<accession>A0ABV0PY73</accession>
<gene>
    <name evidence="3" type="ORF">GOODEAATRI_015343</name>
</gene>
<organism evidence="3 4">
    <name type="scientific">Goodea atripinnis</name>
    <dbReference type="NCBI Taxonomy" id="208336"/>
    <lineage>
        <taxon>Eukaryota</taxon>
        <taxon>Metazoa</taxon>
        <taxon>Chordata</taxon>
        <taxon>Craniata</taxon>
        <taxon>Vertebrata</taxon>
        <taxon>Euteleostomi</taxon>
        <taxon>Actinopterygii</taxon>
        <taxon>Neopterygii</taxon>
        <taxon>Teleostei</taxon>
        <taxon>Neoteleostei</taxon>
        <taxon>Acanthomorphata</taxon>
        <taxon>Ovalentaria</taxon>
        <taxon>Atherinomorphae</taxon>
        <taxon>Cyprinodontiformes</taxon>
        <taxon>Goodeidae</taxon>
        <taxon>Goodea</taxon>
    </lineage>
</organism>
<dbReference type="CDD" id="cd22109">
    <property type="entry name" value="F-box_FBXO41"/>
    <property type="match status" value="1"/>
</dbReference>
<evidence type="ECO:0000256" key="1">
    <source>
        <dbReference type="SAM" id="MobiDB-lite"/>
    </source>
</evidence>
<reference evidence="3 4" key="1">
    <citation type="submission" date="2021-06" db="EMBL/GenBank/DDBJ databases">
        <authorList>
            <person name="Palmer J.M."/>
        </authorList>
    </citation>
    <scope>NUCLEOTIDE SEQUENCE [LARGE SCALE GENOMIC DNA]</scope>
    <source>
        <strain evidence="3 4">GA_2019</strain>
        <tissue evidence="3">Muscle</tissue>
    </source>
</reference>
<dbReference type="InterPro" id="IPR001810">
    <property type="entry name" value="F-box_dom"/>
</dbReference>
<evidence type="ECO:0000313" key="3">
    <source>
        <dbReference type="EMBL" id="MEQ2188465.1"/>
    </source>
</evidence>
<dbReference type="Pfam" id="PF12937">
    <property type="entry name" value="F-box-like"/>
    <property type="match status" value="1"/>
</dbReference>
<dbReference type="InterPro" id="IPR032675">
    <property type="entry name" value="LRR_dom_sf"/>
</dbReference>
<dbReference type="EMBL" id="JAHRIO010091092">
    <property type="protein sequence ID" value="MEQ2188465.1"/>
    <property type="molecule type" value="Genomic_DNA"/>
</dbReference>
<dbReference type="SUPFAM" id="SSF81383">
    <property type="entry name" value="F-box domain"/>
    <property type="match status" value="1"/>
</dbReference>
<proteinExistence type="predicted"/>
<dbReference type="Gene3D" id="3.80.10.10">
    <property type="entry name" value="Ribonuclease Inhibitor"/>
    <property type="match status" value="1"/>
</dbReference>
<name>A0ABV0PY73_9TELE</name>
<dbReference type="PANTHER" id="PTHR15739">
    <property type="entry name" value="ZINC FINGER PROTEIN"/>
    <property type="match status" value="1"/>
</dbReference>
<dbReference type="Proteomes" id="UP001476798">
    <property type="component" value="Unassembled WGS sequence"/>
</dbReference>
<keyword evidence="4" id="KW-1185">Reference proteome</keyword>
<evidence type="ECO:0000259" key="2">
    <source>
        <dbReference type="Pfam" id="PF12937"/>
    </source>
</evidence>
<evidence type="ECO:0000313" key="4">
    <source>
        <dbReference type="Proteomes" id="UP001476798"/>
    </source>
</evidence>
<dbReference type="InterPro" id="IPR036047">
    <property type="entry name" value="F-box-like_dom_sf"/>
</dbReference>
<protein>
    <recommendedName>
        <fullName evidence="2">F-box domain-containing protein</fullName>
    </recommendedName>
</protein>